<dbReference type="GO" id="GO:0003824">
    <property type="term" value="F:catalytic activity"/>
    <property type="evidence" value="ECO:0007669"/>
    <property type="project" value="InterPro"/>
</dbReference>
<dbReference type="Gene3D" id="3.80.30.20">
    <property type="entry name" value="tm_1862 like domain"/>
    <property type="match status" value="1"/>
</dbReference>
<dbReference type="SFLD" id="SFLDG01082">
    <property type="entry name" value="B12-binding_domain_containing"/>
    <property type="match status" value="1"/>
</dbReference>
<dbReference type="PANTHER" id="PTHR42731">
    <property type="entry name" value="SLL1084 PROTEIN"/>
    <property type="match status" value="1"/>
</dbReference>
<dbReference type="EMBL" id="CP048877">
    <property type="protein sequence ID" value="QIJ72017.1"/>
    <property type="molecule type" value="Genomic_DNA"/>
</dbReference>
<keyword evidence="2" id="KW-1185">Reference proteome</keyword>
<organism evidence="1 2">
    <name type="scientific">Thermosulfuriphilus ammonigenes</name>
    <dbReference type="NCBI Taxonomy" id="1936021"/>
    <lineage>
        <taxon>Bacteria</taxon>
        <taxon>Pseudomonadati</taxon>
        <taxon>Thermodesulfobacteriota</taxon>
        <taxon>Thermodesulfobacteria</taxon>
        <taxon>Thermodesulfobacteriales</taxon>
        <taxon>Thermodesulfobacteriaceae</taxon>
        <taxon>Thermosulfuriphilus</taxon>
    </lineage>
</organism>
<dbReference type="SFLD" id="SFLDS00029">
    <property type="entry name" value="Radical_SAM"/>
    <property type="match status" value="1"/>
</dbReference>
<dbReference type="Pfam" id="PF19864">
    <property type="entry name" value="Radical_SAM_N2"/>
    <property type="match status" value="1"/>
</dbReference>
<dbReference type="InterPro" id="IPR045784">
    <property type="entry name" value="Radical_SAM_N2"/>
</dbReference>
<dbReference type="InterPro" id="IPR006638">
    <property type="entry name" value="Elp3/MiaA/NifB-like_rSAM"/>
</dbReference>
<gene>
    <name evidence="1" type="ORF">G4V39_06945</name>
</gene>
<dbReference type="InterPro" id="IPR058240">
    <property type="entry name" value="rSAM_sf"/>
</dbReference>
<name>A0A6G7PWQ2_9BACT</name>
<accession>A0A6G7PWQ2</accession>
<dbReference type="CDD" id="cd01335">
    <property type="entry name" value="Radical_SAM"/>
    <property type="match status" value="1"/>
</dbReference>
<evidence type="ECO:0000313" key="1">
    <source>
        <dbReference type="EMBL" id="QIJ72017.1"/>
    </source>
</evidence>
<dbReference type="PROSITE" id="PS51918">
    <property type="entry name" value="RADICAL_SAM"/>
    <property type="match status" value="1"/>
</dbReference>
<reference evidence="1 2" key="1">
    <citation type="submission" date="2020-02" db="EMBL/GenBank/DDBJ databases">
        <title>Genome analysis of Thermosulfuriphilus ammonigenes ST65T, an anaerobic thermophilic chemolithoautotrophic bacterium isolated from a deep-sea hydrothermal vent.</title>
        <authorList>
            <person name="Slobodkina G."/>
            <person name="Allioux M."/>
            <person name="Merkel A."/>
            <person name="Alain K."/>
            <person name="Jebbar M."/>
            <person name="Slobodkin A."/>
        </authorList>
    </citation>
    <scope>NUCLEOTIDE SEQUENCE [LARGE SCALE GENOMIC DNA]</scope>
    <source>
        <strain evidence="1 2">ST65</strain>
    </source>
</reference>
<dbReference type="SMART" id="SM00729">
    <property type="entry name" value="Elp3"/>
    <property type="match status" value="1"/>
</dbReference>
<dbReference type="RefSeq" id="WP_166032234.1">
    <property type="nucleotide sequence ID" value="NZ_CP048877.1"/>
</dbReference>
<dbReference type="InterPro" id="IPR007197">
    <property type="entry name" value="rSAM"/>
</dbReference>
<dbReference type="AlphaFoldDB" id="A0A6G7PWQ2"/>
<dbReference type="PANTHER" id="PTHR42731:SF5">
    <property type="entry name" value="RADICAL SAM DOMAIN PROTEIN"/>
    <property type="match status" value="1"/>
</dbReference>
<dbReference type="Pfam" id="PF04055">
    <property type="entry name" value="Radical_SAM"/>
    <property type="match status" value="1"/>
</dbReference>
<protein>
    <submittedName>
        <fullName evidence="1">Radical SAM protein</fullName>
    </submittedName>
</protein>
<dbReference type="Proteomes" id="UP000502179">
    <property type="component" value="Chromosome"/>
</dbReference>
<sequence length="565" mass="63270">MAKWQSERLFGIILVMREVGAIKKRWSGRLPIALVFPNTYYLGMSNLGFQVVYGLLNAFDEVVCERVFLPQRGEKIRSIEGGRPLRDFPVILFSVSFEQDYPNVVKILVDSGIPPLARGRKAPLVLAGGVATFMNPEPLAEFVDGFLVGEAEAFGHNLVEVLLEARGEKEEALFRLKERLKAIYIPAEYEPIYLPDGRLKEIRPQGGAPLPISRALAPYPPEVAPHSVIVAEDTEFADTFLLEVGRGCGRGCRFCGAGYVYRPPRPYPLSALSRALETNPTNKVGLIGLEFADRQEIETLCRYLIDRGLALSFSSLRADALTDGFLELLRATGARTATIAPEAGSERLRQVINKGLDEATILEAAERLATTGIVHLKLYFMIGLPTEEDEDLKELVALVRRIRHRLLKVSRGRGQMIDLRVSVNCFVPKPWTPFQWVGFAGVSLLKGRLSWLKRVLGKESNVTATFDLPKWAHFQAVLARGDRRLSQLLLLLGQGVNLNKAYREVNVNPAFYAEREREKDELFPWEVIDIGINREFLWQEYQRSLAARPGPPCRPGRCRLCGVCG</sequence>
<dbReference type="InterPro" id="IPR023404">
    <property type="entry name" value="rSAM_horseshoe"/>
</dbReference>
<dbReference type="KEGG" id="tav:G4V39_06945"/>
<dbReference type="GO" id="GO:0051536">
    <property type="term" value="F:iron-sulfur cluster binding"/>
    <property type="evidence" value="ECO:0007669"/>
    <property type="project" value="InterPro"/>
</dbReference>
<dbReference type="SUPFAM" id="SSF102114">
    <property type="entry name" value="Radical SAM enzymes"/>
    <property type="match status" value="1"/>
</dbReference>
<evidence type="ECO:0000313" key="2">
    <source>
        <dbReference type="Proteomes" id="UP000502179"/>
    </source>
</evidence>
<proteinExistence type="predicted"/>